<reference evidence="1" key="1">
    <citation type="submission" date="2017-04" db="EMBL/GenBank/DDBJ databases">
        <title>Genome deletions in a multicellular cyanobacterial endosymbiont for morphological adaptation in marine diatoms.</title>
        <authorList>
            <person name="Wang Y."/>
            <person name="Gao H."/>
            <person name="Li R."/>
            <person name="Xu X."/>
        </authorList>
    </citation>
    <scope>NUCLEOTIDE SEQUENCE</scope>
    <source>
        <strain evidence="1">FACHB 800</strain>
    </source>
</reference>
<protein>
    <submittedName>
        <fullName evidence="1">Uncharacterized protein</fullName>
    </submittedName>
</protein>
<proteinExistence type="predicted"/>
<name>A0A975T601_9NOST</name>
<dbReference type="AlphaFoldDB" id="A0A975T601"/>
<dbReference type="KEGG" id="rsin:B6N60_01360"/>
<gene>
    <name evidence="1" type="ORF">B6N60_01360</name>
</gene>
<dbReference type="RefSeq" id="WP_190601778.1">
    <property type="nucleotide sequence ID" value="NZ_CP021056.1"/>
</dbReference>
<sequence>MDNLQKILLEQINLNLQSIFLYIEKLTREEIKIDSTKIYLIDYSNHEWLNISAYQSMKEELEKENQEAVNAIMNKDFGEYCRKLCLQIEILLNKFIMEYDKDNIQDTESSKFKRLNFFFKRVKEEDKQYKKTITNIMNIRDISSHGDSKGRSISNRVEIKGKSIKIKLEKLKKTLLKEEVQNIFSEFIDYRHPGNPNITGDIKQGYAYILLYNLKDEYFDSHSIIKHIENNRRLVYQHKLGNDFKIVLDKYQPENELKRFFDEQEKNYTTIRDTMNWFIQEIGKHLTIT</sequence>
<accession>A0A975T601</accession>
<dbReference type="EMBL" id="CP021056">
    <property type="protein sequence ID" value="QXE22674.1"/>
    <property type="molecule type" value="Genomic_DNA"/>
</dbReference>
<evidence type="ECO:0000313" key="1">
    <source>
        <dbReference type="EMBL" id="QXE22674.1"/>
    </source>
</evidence>
<keyword evidence="2" id="KW-1185">Reference proteome</keyword>
<dbReference type="Proteomes" id="UP000683511">
    <property type="component" value="Chromosome"/>
</dbReference>
<evidence type="ECO:0000313" key="2">
    <source>
        <dbReference type="Proteomes" id="UP000683511"/>
    </source>
</evidence>
<organism evidence="1 2">
    <name type="scientific">Richelia sinica FACHB-800</name>
    <dbReference type="NCBI Taxonomy" id="1357546"/>
    <lineage>
        <taxon>Bacteria</taxon>
        <taxon>Bacillati</taxon>
        <taxon>Cyanobacteriota</taxon>
        <taxon>Cyanophyceae</taxon>
        <taxon>Nostocales</taxon>
        <taxon>Nostocaceae</taxon>
        <taxon>Richelia</taxon>
    </lineage>
</organism>